<dbReference type="InterPro" id="IPR044037">
    <property type="entry name" value="FANCL_d3"/>
</dbReference>
<dbReference type="EMBL" id="CAXLJM020000046">
    <property type="protein sequence ID" value="CAL8111203.1"/>
    <property type="molecule type" value="Genomic_DNA"/>
</dbReference>
<dbReference type="Pfam" id="PF18890">
    <property type="entry name" value="FANCL_d2"/>
    <property type="match status" value="1"/>
</dbReference>
<feature type="domain" description="RING-type" evidence="4">
    <location>
        <begin position="315"/>
        <end position="366"/>
    </location>
</feature>
<evidence type="ECO:0000256" key="3">
    <source>
        <dbReference type="PROSITE-ProRule" id="PRU00175"/>
    </source>
</evidence>
<keyword evidence="1 3" id="KW-0863">Zinc-finger</keyword>
<dbReference type="SMART" id="SM01197">
    <property type="entry name" value="FANCL_C"/>
    <property type="match status" value="1"/>
</dbReference>
<dbReference type="SUPFAM" id="SSF57850">
    <property type="entry name" value="RING/U-box"/>
    <property type="match status" value="1"/>
</dbReference>
<dbReference type="InterPro" id="IPR001841">
    <property type="entry name" value="Znf_RING"/>
</dbReference>
<evidence type="ECO:0000259" key="4">
    <source>
        <dbReference type="PROSITE" id="PS50089"/>
    </source>
</evidence>
<evidence type="ECO:0000313" key="5">
    <source>
        <dbReference type="EMBL" id="CAL8111203.1"/>
    </source>
</evidence>
<dbReference type="CDD" id="cd23831">
    <property type="entry name" value="DRWD-N_FANCL"/>
    <property type="match status" value="1"/>
</dbReference>
<accession>A0ABP1QT18</accession>
<dbReference type="PROSITE" id="PS50089">
    <property type="entry name" value="ZF_RING_2"/>
    <property type="match status" value="1"/>
</dbReference>
<dbReference type="Gene3D" id="3.30.40.10">
    <property type="entry name" value="Zinc/RING finger domain, C3HC4 (zinc finger)"/>
    <property type="match status" value="1"/>
</dbReference>
<name>A0ABP1QT18_9HEXA</name>
<keyword evidence="2" id="KW-0862">Zinc</keyword>
<dbReference type="InterPro" id="IPR026850">
    <property type="entry name" value="FANCL_C"/>
</dbReference>
<dbReference type="CDD" id="cd23832">
    <property type="entry name" value="DRWD-C_FANCL"/>
    <property type="match status" value="1"/>
</dbReference>
<evidence type="ECO:0000256" key="1">
    <source>
        <dbReference type="ARBA" id="ARBA00022771"/>
    </source>
</evidence>
<dbReference type="Pfam" id="PF11793">
    <property type="entry name" value="FANCL_C"/>
    <property type="match status" value="1"/>
</dbReference>
<keyword evidence="6" id="KW-1185">Reference proteome</keyword>
<dbReference type="PANTHER" id="PTHR13206:SF0">
    <property type="entry name" value="E3 UBIQUITIN-PROTEIN LIGASE FANCL"/>
    <property type="match status" value="1"/>
</dbReference>
<dbReference type="InterPro" id="IPR016135">
    <property type="entry name" value="UBQ-conjugating_enzyme/RWD"/>
</dbReference>
<gene>
    <name evidence="5" type="ORF">ODALV1_LOCUS14825</name>
</gene>
<dbReference type="Proteomes" id="UP001642540">
    <property type="component" value="Unassembled WGS sequence"/>
</dbReference>
<evidence type="ECO:0000256" key="2">
    <source>
        <dbReference type="ARBA" id="ARBA00022833"/>
    </source>
</evidence>
<sequence>MEGDAELEIMYEFPFLSMSGNSQNWKGFITTEGQAIVISLLAPNFPSAEGVKLNFIDLNDKSKQYWTSVLDKISETRCGSFLELLELIRTQVDPRADSDDKCHSVNDGFIVANPSLYSTVIDEIESVGVCNVVNLSDDFREIVMNHKDVSDREHRLKLSIPIGYPKVKAKVSSDLPFPPEAIMWPSRVPEIYQTFRSHVEKCCKFWDAMDELDNYVKVVDPSQPSRNHYHRKVLLENNVIIHLTFNALVPRALPQISFSGPERYVEAFSTAIDHECNRWDDNKTVIRNLQLVLGCEFVLKDSEHSEDGENEEALCTVCYVYSFEDEIPEISCDCGANFHRQCLYDLFVSDISKTALRRCVDCPNCQMEIRVPATFAASTW</sequence>
<protein>
    <recommendedName>
        <fullName evidence="4">RING-type domain-containing protein</fullName>
    </recommendedName>
</protein>
<dbReference type="Gene3D" id="3.10.110.10">
    <property type="entry name" value="Ubiquitin Conjugating Enzyme"/>
    <property type="match status" value="1"/>
</dbReference>
<dbReference type="InterPro" id="IPR013083">
    <property type="entry name" value="Znf_RING/FYVE/PHD"/>
</dbReference>
<evidence type="ECO:0000313" key="6">
    <source>
        <dbReference type="Proteomes" id="UP001642540"/>
    </source>
</evidence>
<dbReference type="Pfam" id="PF18891">
    <property type="entry name" value="FANCL_d3"/>
    <property type="match status" value="1"/>
</dbReference>
<dbReference type="InterPro" id="IPR043898">
    <property type="entry name" value="FANCL_d2"/>
</dbReference>
<dbReference type="InterPro" id="IPR026848">
    <property type="entry name" value="Fancl"/>
</dbReference>
<dbReference type="Gene3D" id="3.10.110.20">
    <property type="entry name" value="RWD domain-like"/>
    <property type="match status" value="1"/>
</dbReference>
<keyword evidence="1 3" id="KW-0479">Metal-binding</keyword>
<proteinExistence type="predicted"/>
<dbReference type="PANTHER" id="PTHR13206">
    <property type="entry name" value="UBIQUITIN LIGASE PROTEIN PHF9 FANCONI ANEMIA GROUP L PROTEIN"/>
    <property type="match status" value="1"/>
</dbReference>
<dbReference type="InterPro" id="IPR043003">
    <property type="entry name" value="FANCL_d3_sf"/>
</dbReference>
<comment type="caution">
    <text evidence="5">The sequence shown here is derived from an EMBL/GenBank/DDBJ whole genome shotgun (WGS) entry which is preliminary data.</text>
</comment>
<reference evidence="5 6" key="1">
    <citation type="submission" date="2024-08" db="EMBL/GenBank/DDBJ databases">
        <authorList>
            <person name="Cucini C."/>
            <person name="Frati F."/>
        </authorList>
    </citation>
    <scope>NUCLEOTIDE SEQUENCE [LARGE SCALE GENOMIC DNA]</scope>
</reference>
<organism evidence="5 6">
    <name type="scientific">Orchesella dallaii</name>
    <dbReference type="NCBI Taxonomy" id="48710"/>
    <lineage>
        <taxon>Eukaryota</taxon>
        <taxon>Metazoa</taxon>
        <taxon>Ecdysozoa</taxon>
        <taxon>Arthropoda</taxon>
        <taxon>Hexapoda</taxon>
        <taxon>Collembola</taxon>
        <taxon>Entomobryomorpha</taxon>
        <taxon>Entomobryoidea</taxon>
        <taxon>Orchesellidae</taxon>
        <taxon>Orchesellinae</taxon>
        <taxon>Orchesella</taxon>
    </lineage>
</organism>